<evidence type="ECO:0000256" key="1">
    <source>
        <dbReference type="ARBA" id="ARBA00022679"/>
    </source>
</evidence>
<organism evidence="2">
    <name type="scientific">marine sediment metagenome</name>
    <dbReference type="NCBI Taxonomy" id="412755"/>
    <lineage>
        <taxon>unclassified sequences</taxon>
        <taxon>metagenomes</taxon>
        <taxon>ecological metagenomes</taxon>
    </lineage>
</organism>
<comment type="caution">
    <text evidence="2">The sequence shown here is derived from an EMBL/GenBank/DDBJ whole genome shotgun (WGS) entry which is preliminary data.</text>
</comment>
<dbReference type="PANTHER" id="PTHR10291:SF0">
    <property type="entry name" value="DEHYDRODOLICHYL DIPHOSPHATE SYNTHASE 2"/>
    <property type="match status" value="1"/>
</dbReference>
<dbReference type="Gene3D" id="3.40.1180.10">
    <property type="entry name" value="Decaprenyl diphosphate synthase-like"/>
    <property type="match status" value="1"/>
</dbReference>
<evidence type="ECO:0000313" key="2">
    <source>
        <dbReference type="EMBL" id="GAJ03787.1"/>
    </source>
</evidence>
<proteinExistence type="predicted"/>
<feature type="non-terminal residue" evidence="2">
    <location>
        <position position="1"/>
    </location>
</feature>
<accession>X1UJL7</accession>
<keyword evidence="1" id="KW-0808">Transferase</keyword>
<evidence type="ECO:0008006" key="3">
    <source>
        <dbReference type="Google" id="ProtNLM"/>
    </source>
</evidence>
<sequence>GGDLRISNFLIWQAAYSEFYFTDVLWPDFTVEELEKALEAYSQRQRRFGGD</sequence>
<dbReference type="SUPFAM" id="SSF64005">
    <property type="entry name" value="Undecaprenyl diphosphate synthase"/>
    <property type="match status" value="1"/>
</dbReference>
<dbReference type="PANTHER" id="PTHR10291">
    <property type="entry name" value="DEHYDRODOLICHYL DIPHOSPHATE SYNTHASE FAMILY MEMBER"/>
    <property type="match status" value="1"/>
</dbReference>
<dbReference type="EMBL" id="BARW01034160">
    <property type="protein sequence ID" value="GAJ03787.1"/>
    <property type="molecule type" value="Genomic_DNA"/>
</dbReference>
<dbReference type="InterPro" id="IPR036424">
    <property type="entry name" value="UPP_synth-like_sf"/>
</dbReference>
<dbReference type="InterPro" id="IPR001441">
    <property type="entry name" value="UPP_synth-like"/>
</dbReference>
<dbReference type="AlphaFoldDB" id="X1UJL7"/>
<dbReference type="Pfam" id="PF01255">
    <property type="entry name" value="Prenyltransf"/>
    <property type="match status" value="1"/>
</dbReference>
<gene>
    <name evidence="2" type="ORF">S12H4_53615</name>
</gene>
<name>X1UJL7_9ZZZZ</name>
<protein>
    <recommendedName>
        <fullName evidence="3">Isoprenyl transferase</fullName>
    </recommendedName>
</protein>
<dbReference type="GO" id="GO:0045547">
    <property type="term" value="F:ditrans,polycis-polyprenyl diphosphate synthase [(2E,6E)-farnesyl diphosphate specific] activity"/>
    <property type="evidence" value="ECO:0007669"/>
    <property type="project" value="TreeGrafter"/>
</dbReference>
<dbReference type="GO" id="GO:0016094">
    <property type="term" value="P:polyprenol biosynthetic process"/>
    <property type="evidence" value="ECO:0007669"/>
    <property type="project" value="TreeGrafter"/>
</dbReference>
<reference evidence="2" key="1">
    <citation type="journal article" date="2014" name="Front. Microbiol.">
        <title>High frequency of phylogenetically diverse reductive dehalogenase-homologous genes in deep subseafloor sedimentary metagenomes.</title>
        <authorList>
            <person name="Kawai M."/>
            <person name="Futagami T."/>
            <person name="Toyoda A."/>
            <person name="Takaki Y."/>
            <person name="Nishi S."/>
            <person name="Hori S."/>
            <person name="Arai W."/>
            <person name="Tsubouchi T."/>
            <person name="Morono Y."/>
            <person name="Uchiyama I."/>
            <person name="Ito T."/>
            <person name="Fujiyama A."/>
            <person name="Inagaki F."/>
            <person name="Takami H."/>
        </authorList>
    </citation>
    <scope>NUCLEOTIDE SEQUENCE</scope>
    <source>
        <strain evidence="2">Expedition CK06-06</strain>
    </source>
</reference>